<reference evidence="3 4" key="1">
    <citation type="submission" date="2019-02" db="EMBL/GenBank/DDBJ databases">
        <title>Genomic Encyclopedia of Archaeal and Bacterial Type Strains, Phase II (KMG-II): from individual species to whole genera.</title>
        <authorList>
            <person name="Goeker M."/>
        </authorList>
    </citation>
    <scope>NUCLEOTIDE SEQUENCE [LARGE SCALE GENOMIC DNA]</scope>
    <source>
        <strain evidence="3 4">DSM 18101</strain>
    </source>
</reference>
<protein>
    <submittedName>
        <fullName evidence="3">Putative porin</fullName>
    </submittedName>
</protein>
<dbReference type="PANTHER" id="PTHR34501">
    <property type="entry name" value="PROTEIN YDDL-RELATED"/>
    <property type="match status" value="1"/>
</dbReference>
<dbReference type="RefSeq" id="WP_130417417.1">
    <property type="nucleotide sequence ID" value="NZ_SHKW01000001.1"/>
</dbReference>
<dbReference type="Proteomes" id="UP000292958">
    <property type="component" value="Unassembled WGS sequence"/>
</dbReference>
<feature type="signal peptide" evidence="2">
    <location>
        <begin position="1"/>
        <end position="22"/>
    </location>
</feature>
<dbReference type="Pfam" id="PF11218">
    <property type="entry name" value="DUF3011"/>
    <property type="match status" value="1"/>
</dbReference>
<evidence type="ECO:0000256" key="1">
    <source>
        <dbReference type="ARBA" id="ARBA00022729"/>
    </source>
</evidence>
<dbReference type="EMBL" id="SHKW01000001">
    <property type="protein sequence ID" value="RZU39160.1"/>
    <property type="molecule type" value="Genomic_DNA"/>
</dbReference>
<gene>
    <name evidence="3" type="ORF">BDD14_0504</name>
</gene>
<keyword evidence="1 2" id="KW-0732">Signal</keyword>
<organism evidence="3 4">
    <name type="scientific">Edaphobacter modestus</name>
    <dbReference type="NCBI Taxonomy" id="388466"/>
    <lineage>
        <taxon>Bacteria</taxon>
        <taxon>Pseudomonadati</taxon>
        <taxon>Acidobacteriota</taxon>
        <taxon>Terriglobia</taxon>
        <taxon>Terriglobales</taxon>
        <taxon>Acidobacteriaceae</taxon>
        <taxon>Edaphobacter</taxon>
    </lineage>
</organism>
<dbReference type="OrthoDB" id="102934at2"/>
<proteinExistence type="predicted"/>
<dbReference type="InterPro" id="IPR021381">
    <property type="entry name" value="DUF3011"/>
</dbReference>
<keyword evidence="4" id="KW-1185">Reference proteome</keyword>
<comment type="caution">
    <text evidence="3">The sequence shown here is derived from an EMBL/GenBank/DDBJ whole genome shotgun (WGS) entry which is preliminary data.</text>
</comment>
<dbReference type="InterPro" id="IPR023614">
    <property type="entry name" value="Porin_dom_sf"/>
</dbReference>
<dbReference type="AlphaFoldDB" id="A0A4Q7YP13"/>
<evidence type="ECO:0000313" key="4">
    <source>
        <dbReference type="Proteomes" id="UP000292958"/>
    </source>
</evidence>
<dbReference type="PANTHER" id="PTHR34501:SF2">
    <property type="entry name" value="OUTER MEMBRANE PORIN F-RELATED"/>
    <property type="match status" value="1"/>
</dbReference>
<name>A0A4Q7YP13_9BACT</name>
<dbReference type="InterPro" id="IPR050298">
    <property type="entry name" value="Gram-neg_bact_OMP"/>
</dbReference>
<sequence length="488" mass="51942">MKLRRCFVSAAMALECAAVLNAQQSFVEASVSSIVSCVSKGKERQQCSADTRAGIVMLRPTGEAACLLGRNWGYDDQGVWVSEGCGGDFATGSTSRAAAPAPSPAPAPTAAALVQSEDEKSQMATTTTGINPTVDYTGGFQPYGSLRTIISIPANGPAEVQDDATRVGINFTTFGPVKVIGTTEWGVNLVQSETSLNVGATTASGFGEVQTATQPVFGARLGFVGVDLGKFGRLSYGKQLSTHYDIASYTTDRFNVFGGQSTATYVAGTDGGQSGTARADQTILYHLNFAKIFDFGAQGQLRTANTPQAFNGFGFNFQAKVLPGLQIGGAYTKTYFDHVLTTTVLHGGTDYWAFGGKGTWRHLEWGADWVRQVRGDLAFVPDPTGGPNQLAAGFSANGVELYSRLNFGKFSAVLGFDDYIPFDVNPLISPDFKTRYAILGAEWHISPSGYAFIESRLGDTTDALGKGGYNAAALGFRYDFTWKTLHRP</sequence>
<evidence type="ECO:0000313" key="3">
    <source>
        <dbReference type="EMBL" id="RZU39160.1"/>
    </source>
</evidence>
<evidence type="ECO:0000256" key="2">
    <source>
        <dbReference type="SAM" id="SignalP"/>
    </source>
</evidence>
<accession>A0A4Q7YP13</accession>
<dbReference type="Gene3D" id="2.40.160.10">
    <property type="entry name" value="Porin"/>
    <property type="match status" value="1"/>
</dbReference>
<feature type="chain" id="PRO_5020650173" evidence="2">
    <location>
        <begin position="23"/>
        <end position="488"/>
    </location>
</feature>
<dbReference type="SUPFAM" id="SSF56935">
    <property type="entry name" value="Porins"/>
    <property type="match status" value="1"/>
</dbReference>